<feature type="transmembrane region" description="Helical" evidence="7">
    <location>
        <begin position="105"/>
        <end position="125"/>
    </location>
</feature>
<evidence type="ECO:0000313" key="10">
    <source>
        <dbReference type="Proteomes" id="UP000226079"/>
    </source>
</evidence>
<reference evidence="9 10" key="1">
    <citation type="submission" date="2017-10" db="EMBL/GenBank/DDBJ databases">
        <title>Sequencing the genomes of 1000 actinobacteria strains.</title>
        <authorList>
            <person name="Klenk H.-P."/>
        </authorList>
    </citation>
    <scope>NUCLEOTIDE SEQUENCE [LARGE SCALE GENOMIC DNA]</scope>
    <source>
        <strain evidence="9 10">DSM 15597</strain>
    </source>
</reference>
<feature type="transmembrane region" description="Helical" evidence="7">
    <location>
        <begin position="409"/>
        <end position="429"/>
    </location>
</feature>
<dbReference type="NCBIfam" id="NF004500">
    <property type="entry name" value="PRK05846.1-4"/>
    <property type="match status" value="1"/>
</dbReference>
<feature type="domain" description="NADH:quinone oxidoreductase/Mrp antiporter transmembrane" evidence="8">
    <location>
        <begin position="127"/>
        <end position="420"/>
    </location>
</feature>
<feature type="transmembrane region" description="Helical" evidence="7">
    <location>
        <begin position="331"/>
        <end position="352"/>
    </location>
</feature>
<protein>
    <submittedName>
        <fullName evidence="9">NADH dehydrogenase subunit M</fullName>
    </submittedName>
</protein>
<dbReference type="Proteomes" id="UP000226079">
    <property type="component" value="Unassembled WGS sequence"/>
</dbReference>
<feature type="transmembrane region" description="Helical" evidence="7">
    <location>
        <begin position="6"/>
        <end position="24"/>
    </location>
</feature>
<dbReference type="GO" id="GO:0003954">
    <property type="term" value="F:NADH dehydrogenase activity"/>
    <property type="evidence" value="ECO:0007669"/>
    <property type="project" value="TreeGrafter"/>
</dbReference>
<feature type="transmembrane region" description="Helical" evidence="7">
    <location>
        <begin position="245"/>
        <end position="268"/>
    </location>
</feature>
<dbReference type="GO" id="GO:0008137">
    <property type="term" value="F:NADH dehydrogenase (ubiquinone) activity"/>
    <property type="evidence" value="ECO:0007669"/>
    <property type="project" value="InterPro"/>
</dbReference>
<dbReference type="PANTHER" id="PTHR43507">
    <property type="entry name" value="NADH-UBIQUINONE OXIDOREDUCTASE CHAIN 4"/>
    <property type="match status" value="1"/>
</dbReference>
<feature type="transmembrane region" description="Helical" evidence="7">
    <location>
        <begin position="455"/>
        <end position="475"/>
    </location>
</feature>
<feature type="transmembrane region" description="Helical" evidence="7">
    <location>
        <begin position="211"/>
        <end position="233"/>
    </location>
</feature>
<evidence type="ECO:0000256" key="2">
    <source>
        <dbReference type="ARBA" id="ARBA00009025"/>
    </source>
</evidence>
<evidence type="ECO:0000256" key="1">
    <source>
        <dbReference type="ARBA" id="ARBA00004127"/>
    </source>
</evidence>
<organism evidence="9 10">
    <name type="scientific">Propionicimonas paludicola</name>
    <dbReference type="NCBI Taxonomy" id="185243"/>
    <lineage>
        <taxon>Bacteria</taxon>
        <taxon>Bacillati</taxon>
        <taxon>Actinomycetota</taxon>
        <taxon>Actinomycetes</taxon>
        <taxon>Propionibacteriales</taxon>
        <taxon>Nocardioidaceae</taxon>
        <taxon>Propionicimonas</taxon>
    </lineage>
</organism>
<evidence type="ECO:0000313" key="9">
    <source>
        <dbReference type="EMBL" id="PFG17056.1"/>
    </source>
</evidence>
<sequence>MTIPWLTFLGLVPLVGAVTLLLPVKELARVLGMFFAVITAVVGIVVTTLYVGGAALAEQVPWIQAFGAWWALGLNGMSVLMVILTVLLTPMVLLAEWKLPNAGRWSPQVFVALVLFLESLSLFTFMADDVLLFYLFFEATLIPMYFLIGGFGGEARAAAALKFLLFSLAGGLVMLVSVVGLGVVSTELSGTPTYLLSELAKLPIGTDLGRWLMIGFLVAFIVKAPMVPLHTWLPTTAEQATPGTSVLLVGILDKIGTFGMIKFCLGLFPEASLWVAPVMVILALISIIYGAVAAIGSSNLLRLVAYTSISHFGFMVLGIYTFTTVGVSGSIFYMLNHGFSTAALFLVIGFLISRRGSALVSDFGGVQKVAPVLAGVFLMAGLSGLALPGMSSFVSEFMVMAGAWSRQPWPAAVAALGTVLAAVYILLMYQRTMTGPVTEAASTHFTSDLNAREKWVAAPLLAIILLLGFVPGIALDVINPTAAATISHVGAPDPVAPFGEEGK</sequence>
<gene>
    <name evidence="9" type="ORF">ATK74_1616</name>
</gene>
<dbReference type="InterPro" id="IPR003918">
    <property type="entry name" value="NADH_UbQ_OxRdtase"/>
</dbReference>
<keyword evidence="10" id="KW-1185">Reference proteome</keyword>
<dbReference type="GO" id="GO:0012505">
    <property type="term" value="C:endomembrane system"/>
    <property type="evidence" value="ECO:0007669"/>
    <property type="project" value="UniProtKB-SubCell"/>
</dbReference>
<dbReference type="AlphaFoldDB" id="A0A2A9CSE6"/>
<dbReference type="OrthoDB" id="9768329at2"/>
<dbReference type="InterPro" id="IPR010227">
    <property type="entry name" value="NADH_Q_OxRdtase_chainM/4"/>
</dbReference>
<dbReference type="PRINTS" id="PR01437">
    <property type="entry name" value="NUOXDRDTASE4"/>
</dbReference>
<feature type="transmembrane region" description="Helical" evidence="7">
    <location>
        <begin position="274"/>
        <end position="296"/>
    </location>
</feature>
<dbReference type="GO" id="GO:0015990">
    <property type="term" value="P:electron transport coupled proton transport"/>
    <property type="evidence" value="ECO:0007669"/>
    <property type="project" value="TreeGrafter"/>
</dbReference>
<feature type="transmembrane region" description="Helical" evidence="7">
    <location>
        <begin position="68"/>
        <end position="93"/>
    </location>
</feature>
<dbReference type="PANTHER" id="PTHR43507:SF1">
    <property type="entry name" value="NADH-UBIQUINONE OXIDOREDUCTASE CHAIN 4"/>
    <property type="match status" value="1"/>
</dbReference>
<accession>A0A2A9CSE6</accession>
<keyword evidence="3 6" id="KW-0812">Transmembrane</keyword>
<evidence type="ECO:0000256" key="3">
    <source>
        <dbReference type="ARBA" id="ARBA00022692"/>
    </source>
</evidence>
<name>A0A2A9CSE6_9ACTN</name>
<evidence type="ECO:0000256" key="6">
    <source>
        <dbReference type="RuleBase" id="RU000320"/>
    </source>
</evidence>
<dbReference type="GO" id="GO:0042773">
    <property type="term" value="P:ATP synthesis coupled electron transport"/>
    <property type="evidence" value="ECO:0007669"/>
    <property type="project" value="InterPro"/>
</dbReference>
<dbReference type="EMBL" id="PDJC01000001">
    <property type="protein sequence ID" value="PFG17056.1"/>
    <property type="molecule type" value="Genomic_DNA"/>
</dbReference>
<comment type="subcellular location">
    <subcellularLocation>
        <location evidence="1">Endomembrane system</location>
        <topology evidence="1">Multi-pass membrane protein</topology>
    </subcellularLocation>
    <subcellularLocation>
        <location evidence="6">Membrane</location>
        <topology evidence="6">Multi-pass membrane protein</topology>
    </subcellularLocation>
</comment>
<feature type="transmembrane region" description="Helical" evidence="7">
    <location>
        <begin position="303"/>
        <end position="325"/>
    </location>
</feature>
<feature type="transmembrane region" description="Helical" evidence="7">
    <location>
        <begin position="131"/>
        <end position="151"/>
    </location>
</feature>
<dbReference type="InterPro" id="IPR001750">
    <property type="entry name" value="ND/Mrp_TM"/>
</dbReference>
<evidence type="ECO:0000256" key="4">
    <source>
        <dbReference type="ARBA" id="ARBA00022989"/>
    </source>
</evidence>
<keyword evidence="4 7" id="KW-1133">Transmembrane helix</keyword>
<evidence type="ECO:0000259" key="8">
    <source>
        <dbReference type="Pfam" id="PF00361"/>
    </source>
</evidence>
<feature type="transmembrane region" description="Helical" evidence="7">
    <location>
        <begin position="372"/>
        <end position="389"/>
    </location>
</feature>
<dbReference type="GO" id="GO:0016020">
    <property type="term" value="C:membrane"/>
    <property type="evidence" value="ECO:0007669"/>
    <property type="project" value="UniProtKB-SubCell"/>
</dbReference>
<feature type="transmembrane region" description="Helical" evidence="7">
    <location>
        <begin position="31"/>
        <end position="56"/>
    </location>
</feature>
<proteinExistence type="inferred from homology"/>
<comment type="similarity">
    <text evidence="2">Belongs to the complex I subunit 4 family.</text>
</comment>
<evidence type="ECO:0000256" key="5">
    <source>
        <dbReference type="ARBA" id="ARBA00023136"/>
    </source>
</evidence>
<dbReference type="Pfam" id="PF00361">
    <property type="entry name" value="Proton_antipo_M"/>
    <property type="match status" value="1"/>
</dbReference>
<dbReference type="GO" id="GO:0048039">
    <property type="term" value="F:ubiquinone binding"/>
    <property type="evidence" value="ECO:0007669"/>
    <property type="project" value="TreeGrafter"/>
</dbReference>
<comment type="caution">
    <text evidence="9">The sequence shown here is derived from an EMBL/GenBank/DDBJ whole genome shotgun (WGS) entry which is preliminary data.</text>
</comment>
<dbReference type="RefSeq" id="WP_098460523.1">
    <property type="nucleotide sequence ID" value="NZ_PDJC01000001.1"/>
</dbReference>
<evidence type="ECO:0000256" key="7">
    <source>
        <dbReference type="SAM" id="Phobius"/>
    </source>
</evidence>
<keyword evidence="5 7" id="KW-0472">Membrane</keyword>
<dbReference type="NCBIfam" id="TIGR01972">
    <property type="entry name" value="NDH_I_M"/>
    <property type="match status" value="1"/>
</dbReference>
<feature type="transmembrane region" description="Helical" evidence="7">
    <location>
        <begin position="163"/>
        <end position="184"/>
    </location>
</feature>